<proteinExistence type="predicted"/>
<gene>
    <name evidence="4" type="ORF">H3Z74_19055</name>
</gene>
<name>A0A7H0LGJ4_9SPHN</name>
<dbReference type="Proteomes" id="UP000516148">
    <property type="component" value="Chromosome"/>
</dbReference>
<dbReference type="SUPFAM" id="SSF53756">
    <property type="entry name" value="UDP-Glycosyltransferase/glycogen phosphorylase"/>
    <property type="match status" value="1"/>
</dbReference>
<feature type="region of interest" description="Disordered" evidence="2">
    <location>
        <begin position="317"/>
        <end position="341"/>
    </location>
</feature>
<evidence type="ECO:0000313" key="4">
    <source>
        <dbReference type="EMBL" id="QNQ08797.1"/>
    </source>
</evidence>
<evidence type="ECO:0000256" key="2">
    <source>
        <dbReference type="SAM" id="MobiDB-lite"/>
    </source>
</evidence>
<evidence type="ECO:0000259" key="3">
    <source>
        <dbReference type="Pfam" id="PF00534"/>
    </source>
</evidence>
<dbReference type="PANTHER" id="PTHR46401:SF2">
    <property type="entry name" value="GLYCOSYLTRANSFERASE WBBK-RELATED"/>
    <property type="match status" value="1"/>
</dbReference>
<feature type="domain" description="Glycosyl transferase family 1" evidence="3">
    <location>
        <begin position="212"/>
        <end position="289"/>
    </location>
</feature>
<keyword evidence="1 4" id="KW-0808">Transferase</keyword>
<keyword evidence="5" id="KW-1185">Reference proteome</keyword>
<reference evidence="4 5" key="1">
    <citation type="submission" date="2020-09" db="EMBL/GenBank/DDBJ databases">
        <title>Sphingomonas sp., a new species isolated from pork steak.</title>
        <authorList>
            <person name="Heidler von Heilborn D."/>
        </authorList>
    </citation>
    <scope>NUCLEOTIDE SEQUENCE [LARGE SCALE GENOMIC DNA]</scope>
    <source>
        <strain evidence="5">S8-3T</strain>
    </source>
</reference>
<evidence type="ECO:0000313" key="5">
    <source>
        <dbReference type="Proteomes" id="UP000516148"/>
    </source>
</evidence>
<dbReference type="Pfam" id="PF00534">
    <property type="entry name" value="Glycos_transf_1"/>
    <property type="match status" value="1"/>
</dbReference>
<dbReference type="GO" id="GO:0009103">
    <property type="term" value="P:lipopolysaccharide biosynthetic process"/>
    <property type="evidence" value="ECO:0007669"/>
    <property type="project" value="TreeGrafter"/>
</dbReference>
<dbReference type="Gene3D" id="3.40.50.2000">
    <property type="entry name" value="Glycogen Phosphorylase B"/>
    <property type="match status" value="2"/>
</dbReference>
<dbReference type="CDD" id="cd03801">
    <property type="entry name" value="GT4_PimA-like"/>
    <property type="match status" value="1"/>
</dbReference>
<sequence>MIPSPPVPSRMLFIRSVRRPTGGNIKVRDYFTHAAAHPGIDATIWFPPCSNHQSNDIWAELPADRLATTPTMDGIRFVCINGKDWSLLPDDTAAAEIIHFVQHPGYLADPVLRGYLERPARRICTTPALADQIAPVANGPIHVVPIGIDPACFAPRHPCKRHRITILAAKQPEFAARLDEQLRARGHEPELLDGRWRPHAEQVGIIRATDVLVALPSRVEGFYLPALEGMAAGCIVVCSDVAGTHGHCIAQETCLQPPFGDLDAHVGAVLCAIEDQDLRARLVRNGRKMASGHGMPAERRAFHAVLDLILSASGDKRRGGAEKSMLGVRAGREAPTQRALP</sequence>
<dbReference type="PANTHER" id="PTHR46401">
    <property type="entry name" value="GLYCOSYLTRANSFERASE WBBK-RELATED"/>
    <property type="match status" value="1"/>
</dbReference>
<dbReference type="AlphaFoldDB" id="A0A7H0LGJ4"/>
<organism evidence="4 5">
    <name type="scientific">Sphingomonas alpina</name>
    <dbReference type="NCBI Taxonomy" id="653931"/>
    <lineage>
        <taxon>Bacteria</taxon>
        <taxon>Pseudomonadati</taxon>
        <taxon>Pseudomonadota</taxon>
        <taxon>Alphaproteobacteria</taxon>
        <taxon>Sphingomonadales</taxon>
        <taxon>Sphingomonadaceae</taxon>
        <taxon>Sphingomonas</taxon>
    </lineage>
</organism>
<dbReference type="KEGG" id="spap:H3Z74_19055"/>
<evidence type="ECO:0000256" key="1">
    <source>
        <dbReference type="ARBA" id="ARBA00022679"/>
    </source>
</evidence>
<protein>
    <submittedName>
        <fullName evidence="4">Glycosyltransferase family 4 protein</fullName>
    </submittedName>
</protein>
<dbReference type="GO" id="GO:0016757">
    <property type="term" value="F:glycosyltransferase activity"/>
    <property type="evidence" value="ECO:0007669"/>
    <property type="project" value="InterPro"/>
</dbReference>
<dbReference type="InterPro" id="IPR001296">
    <property type="entry name" value="Glyco_trans_1"/>
</dbReference>
<dbReference type="RefSeq" id="WP_187761124.1">
    <property type="nucleotide sequence ID" value="NZ_CP061038.1"/>
</dbReference>
<dbReference type="EMBL" id="CP061038">
    <property type="protein sequence ID" value="QNQ08797.1"/>
    <property type="molecule type" value="Genomic_DNA"/>
</dbReference>
<accession>A0A7H0LGJ4</accession>